<organism evidence="14 15">
    <name type="scientific">Candidatus Falkowbacteria bacterium HGW-Falkowbacteria-2</name>
    <dbReference type="NCBI Taxonomy" id="2013769"/>
    <lineage>
        <taxon>Bacteria</taxon>
        <taxon>Candidatus Falkowiibacteriota</taxon>
    </lineage>
</organism>
<dbReference type="GO" id="GO:0008616">
    <property type="term" value="P:tRNA queuosine(34) biosynthetic process"/>
    <property type="evidence" value="ECO:0007669"/>
    <property type="project" value="UniProtKB-UniRule"/>
</dbReference>
<evidence type="ECO:0000256" key="12">
    <source>
        <dbReference type="ARBA" id="ARBA00076160"/>
    </source>
</evidence>
<dbReference type="PANTHER" id="PTHR30307">
    <property type="entry name" value="S-ADENOSYLMETHIONINE:TRNA RIBOSYLTRANSFERASE-ISOMERASE"/>
    <property type="match status" value="1"/>
</dbReference>
<keyword evidence="14" id="KW-0413">Isomerase</keyword>
<dbReference type="InterPro" id="IPR042119">
    <property type="entry name" value="QueA_dom2"/>
</dbReference>
<comment type="similarity">
    <text evidence="9 13">Belongs to the QueA family.</text>
</comment>
<dbReference type="Pfam" id="PF02547">
    <property type="entry name" value="Queuosine_synth"/>
    <property type="match status" value="1"/>
</dbReference>
<dbReference type="Gene3D" id="2.40.10.240">
    <property type="entry name" value="QueA-like"/>
    <property type="match status" value="1"/>
</dbReference>
<evidence type="ECO:0000256" key="13">
    <source>
        <dbReference type="HAMAP-Rule" id="MF_00113"/>
    </source>
</evidence>
<evidence type="ECO:0000256" key="6">
    <source>
        <dbReference type="ARBA" id="ARBA00022691"/>
    </source>
</evidence>
<evidence type="ECO:0000256" key="10">
    <source>
        <dbReference type="ARBA" id="ARBA00066503"/>
    </source>
</evidence>
<evidence type="ECO:0000256" key="5">
    <source>
        <dbReference type="ARBA" id="ARBA00022679"/>
    </source>
</evidence>
<evidence type="ECO:0000256" key="8">
    <source>
        <dbReference type="ARBA" id="ARBA00052751"/>
    </source>
</evidence>
<keyword evidence="4 13" id="KW-0963">Cytoplasm</keyword>
<evidence type="ECO:0000256" key="11">
    <source>
        <dbReference type="ARBA" id="ARBA00069325"/>
    </source>
</evidence>
<comment type="caution">
    <text evidence="14">The sequence shown here is derived from an EMBL/GenBank/DDBJ whole genome shotgun (WGS) entry which is preliminary data.</text>
</comment>
<comment type="pathway">
    <text evidence="2 13">tRNA modification; tRNA-queuosine biosynthesis.</text>
</comment>
<comment type="function">
    <text evidence="13">Transfers and isomerizes the ribose moiety from AdoMet to the 7-aminomethyl group of 7-deazaguanine (preQ1-tRNA) to give epoxyqueuosine (oQ-tRNA).</text>
</comment>
<dbReference type="HAMAP" id="MF_00113">
    <property type="entry name" value="QueA"/>
    <property type="match status" value="1"/>
</dbReference>
<protein>
    <recommendedName>
        <fullName evidence="11 13">S-adenosylmethionine:tRNA ribosyltransferase-isomerase</fullName>
        <ecNumber evidence="10 13">2.4.99.17</ecNumber>
    </recommendedName>
    <alternativeName>
        <fullName evidence="12 13">Queuosine biosynthesis protein QueA</fullName>
    </alternativeName>
</protein>
<evidence type="ECO:0000256" key="2">
    <source>
        <dbReference type="ARBA" id="ARBA00004691"/>
    </source>
</evidence>
<evidence type="ECO:0000313" key="14">
    <source>
        <dbReference type="EMBL" id="PKM87661.1"/>
    </source>
</evidence>
<comment type="subcellular location">
    <subcellularLocation>
        <location evidence="1 13">Cytoplasm</location>
    </subcellularLocation>
</comment>
<keyword evidence="6 13" id="KW-0949">S-adenosyl-L-methionine</keyword>
<evidence type="ECO:0000256" key="3">
    <source>
        <dbReference type="ARBA" id="ARBA00011245"/>
    </source>
</evidence>
<dbReference type="NCBIfam" id="NF001140">
    <property type="entry name" value="PRK00147.1"/>
    <property type="match status" value="1"/>
</dbReference>
<dbReference type="NCBIfam" id="TIGR00113">
    <property type="entry name" value="queA"/>
    <property type="match status" value="1"/>
</dbReference>
<dbReference type="Gene3D" id="3.40.1780.10">
    <property type="entry name" value="QueA-like"/>
    <property type="match status" value="1"/>
</dbReference>
<keyword evidence="5 13" id="KW-0808">Transferase</keyword>
<proteinExistence type="inferred from homology"/>
<dbReference type="SUPFAM" id="SSF111337">
    <property type="entry name" value="QueA-like"/>
    <property type="match status" value="1"/>
</dbReference>
<dbReference type="UniPathway" id="UPA00392"/>
<dbReference type="EMBL" id="PHAH01000037">
    <property type="protein sequence ID" value="PKM87661.1"/>
    <property type="molecule type" value="Genomic_DNA"/>
</dbReference>
<evidence type="ECO:0000256" key="9">
    <source>
        <dbReference type="ARBA" id="ARBA00061210"/>
    </source>
</evidence>
<dbReference type="AlphaFoldDB" id="A0A2N2DYY4"/>
<dbReference type="InterPro" id="IPR042118">
    <property type="entry name" value="QueA_dom1"/>
</dbReference>
<name>A0A2N2DYY4_9BACT</name>
<dbReference type="InterPro" id="IPR003699">
    <property type="entry name" value="QueA"/>
</dbReference>
<keyword evidence="7 13" id="KW-0671">Queuosine biosynthesis</keyword>
<dbReference type="GO" id="GO:0005737">
    <property type="term" value="C:cytoplasm"/>
    <property type="evidence" value="ECO:0007669"/>
    <property type="project" value="UniProtKB-SubCell"/>
</dbReference>
<sequence>MSLIDYDYILPRELIAQEPAKPRDHARLLCVNRQSGETRHLRFDALSDELRKGDVLVVNDSKVFPARLIGTKESGGRVEIFLHHHLSEGRWECLVGGRIRPGLKIKLSNKFEASLICDQGDGTWLVDFNANGAEFYKIIERIGHMPLPPYITPGKSKSADRANYQTVYADDAHRGSVAAPTAGLHFTERLLKKIRERGVKVVHVTLHVGLGTFAGVKSEDIRKHEMHSELAMISKSSAREIMKAKSEGRRVIAVGTTACRVLESYGQAVAKNELAMGEAYEAWTSIFIYPGYKFQVIDGLITNFHLPKSSLIMLVSAFAGYEKTMATYQLAIAEKYRFYSYGDAVIFI</sequence>
<dbReference type="InterPro" id="IPR036100">
    <property type="entry name" value="QueA_sf"/>
</dbReference>
<accession>A0A2N2DYY4</accession>
<evidence type="ECO:0000256" key="1">
    <source>
        <dbReference type="ARBA" id="ARBA00004496"/>
    </source>
</evidence>
<dbReference type="EC" id="2.4.99.17" evidence="10 13"/>
<evidence type="ECO:0000256" key="4">
    <source>
        <dbReference type="ARBA" id="ARBA00022490"/>
    </source>
</evidence>
<dbReference type="PANTHER" id="PTHR30307:SF0">
    <property type="entry name" value="S-ADENOSYLMETHIONINE:TRNA RIBOSYLTRANSFERASE-ISOMERASE"/>
    <property type="match status" value="1"/>
</dbReference>
<dbReference type="GO" id="GO:0051075">
    <property type="term" value="F:S-adenosylmethionine:tRNA ribosyltransferase-isomerase activity"/>
    <property type="evidence" value="ECO:0007669"/>
    <property type="project" value="UniProtKB-EC"/>
</dbReference>
<gene>
    <name evidence="13" type="primary">queA</name>
    <name evidence="14" type="ORF">CVU83_02770</name>
</gene>
<reference evidence="14 15" key="1">
    <citation type="journal article" date="2017" name="ISME J.">
        <title>Potential for microbial H2 and metal transformations associated with novel bacteria and archaea in deep terrestrial subsurface sediments.</title>
        <authorList>
            <person name="Hernsdorf A.W."/>
            <person name="Amano Y."/>
            <person name="Miyakawa K."/>
            <person name="Ise K."/>
            <person name="Suzuki Y."/>
            <person name="Anantharaman K."/>
            <person name="Probst A."/>
            <person name="Burstein D."/>
            <person name="Thomas B.C."/>
            <person name="Banfield J.F."/>
        </authorList>
    </citation>
    <scope>NUCLEOTIDE SEQUENCE [LARGE SCALE GENOMIC DNA]</scope>
    <source>
        <strain evidence="14">HGW-Falkowbacteria-2</strain>
    </source>
</reference>
<evidence type="ECO:0000313" key="15">
    <source>
        <dbReference type="Proteomes" id="UP000233325"/>
    </source>
</evidence>
<dbReference type="FunFam" id="3.40.1780.10:FF:000001">
    <property type="entry name" value="S-adenosylmethionine:tRNA ribosyltransferase-isomerase"/>
    <property type="match status" value="1"/>
</dbReference>
<dbReference type="Proteomes" id="UP000233325">
    <property type="component" value="Unassembled WGS sequence"/>
</dbReference>
<evidence type="ECO:0000256" key="7">
    <source>
        <dbReference type="ARBA" id="ARBA00022785"/>
    </source>
</evidence>
<comment type="catalytic activity">
    <reaction evidence="8 13">
        <text>7-aminomethyl-7-carbaguanosine(34) in tRNA + S-adenosyl-L-methionine = epoxyqueuosine(34) in tRNA + adenine + L-methionine + 2 H(+)</text>
        <dbReference type="Rhea" id="RHEA:32155"/>
        <dbReference type="Rhea" id="RHEA-COMP:10342"/>
        <dbReference type="Rhea" id="RHEA-COMP:18582"/>
        <dbReference type="ChEBI" id="CHEBI:15378"/>
        <dbReference type="ChEBI" id="CHEBI:16708"/>
        <dbReference type="ChEBI" id="CHEBI:57844"/>
        <dbReference type="ChEBI" id="CHEBI:59789"/>
        <dbReference type="ChEBI" id="CHEBI:82833"/>
        <dbReference type="ChEBI" id="CHEBI:194443"/>
        <dbReference type="EC" id="2.4.99.17"/>
    </reaction>
</comment>
<comment type="subunit">
    <text evidence="3 13">Monomer.</text>
</comment>